<feature type="region of interest" description="Disordered" evidence="1">
    <location>
        <begin position="137"/>
        <end position="306"/>
    </location>
</feature>
<keyword evidence="4" id="KW-1185">Reference proteome</keyword>
<name>A0ABR1TLG7_9PEZI</name>
<comment type="caution">
    <text evidence="3">The sequence shown here is derived from an EMBL/GenBank/DDBJ whole genome shotgun (WGS) entry which is preliminary data.</text>
</comment>
<feature type="compositionally biased region" description="Low complexity" evidence="1">
    <location>
        <begin position="1"/>
        <end position="12"/>
    </location>
</feature>
<feature type="compositionally biased region" description="Basic and acidic residues" evidence="1">
    <location>
        <begin position="13"/>
        <end position="23"/>
    </location>
</feature>
<dbReference type="Pfam" id="PF13919">
    <property type="entry name" value="ASXH"/>
    <property type="match status" value="1"/>
</dbReference>
<gene>
    <name evidence="3" type="ORF">PG996_015291</name>
</gene>
<feature type="compositionally biased region" description="Polar residues" evidence="1">
    <location>
        <begin position="162"/>
        <end position="175"/>
    </location>
</feature>
<organism evidence="3 4">
    <name type="scientific">Apiospora saccharicola</name>
    <dbReference type="NCBI Taxonomy" id="335842"/>
    <lineage>
        <taxon>Eukaryota</taxon>
        <taxon>Fungi</taxon>
        <taxon>Dikarya</taxon>
        <taxon>Ascomycota</taxon>
        <taxon>Pezizomycotina</taxon>
        <taxon>Sordariomycetes</taxon>
        <taxon>Xylariomycetidae</taxon>
        <taxon>Amphisphaeriales</taxon>
        <taxon>Apiosporaceae</taxon>
        <taxon>Apiospora</taxon>
    </lineage>
</organism>
<accession>A0ABR1TLG7</accession>
<feature type="region of interest" description="Disordered" evidence="1">
    <location>
        <begin position="1"/>
        <end position="23"/>
    </location>
</feature>
<dbReference type="Proteomes" id="UP001446871">
    <property type="component" value="Unassembled WGS sequence"/>
</dbReference>
<evidence type="ECO:0000313" key="4">
    <source>
        <dbReference type="Proteomes" id="UP001446871"/>
    </source>
</evidence>
<feature type="compositionally biased region" description="Polar residues" evidence="1">
    <location>
        <begin position="253"/>
        <end position="262"/>
    </location>
</feature>
<feature type="domain" description="ASX DEUBAD" evidence="2">
    <location>
        <begin position="13"/>
        <end position="140"/>
    </location>
</feature>
<evidence type="ECO:0000259" key="2">
    <source>
        <dbReference type="Pfam" id="PF13919"/>
    </source>
</evidence>
<proteinExistence type="predicted"/>
<feature type="compositionally biased region" description="Basic and acidic residues" evidence="1">
    <location>
        <begin position="198"/>
        <end position="207"/>
    </location>
</feature>
<evidence type="ECO:0000313" key="3">
    <source>
        <dbReference type="EMBL" id="KAK8047227.1"/>
    </source>
</evidence>
<protein>
    <recommendedName>
        <fullName evidence="2">ASX DEUBAD domain-containing protein</fullName>
    </recommendedName>
</protein>
<dbReference type="InterPro" id="IPR028020">
    <property type="entry name" value="ASX_DEUBAD_dom"/>
</dbReference>
<evidence type="ECO:0000256" key="1">
    <source>
        <dbReference type="SAM" id="MobiDB-lite"/>
    </source>
</evidence>
<sequence>MPSRRAPPASAADTERDEPSEQLHDLLDSKSCIGNGDAVHRAFTNPEVWAALSNEARAEILKKFPDKKVIINEGTPQARPDFDCMKVNLDLRVNCRQYAEDHQAGRHDPEFLTSAERAHVNRADGLYDEMRADHATQQFGVPMPGRDKGKGKVNSDDKSSSSEKPQQQNAGQQEVSAPEIVVVQPAANDDQNMAEEQSDSKQVEDKITMQPKATEQEATEQQAPAAEQEPTAQQEVAAQESAGAAKATDESEQTSGTAQAADTESDKGKNAEDVTSEASPTTQPGVLRRSKRQTSRSNPISRASSS</sequence>
<feature type="compositionally biased region" description="Basic and acidic residues" evidence="1">
    <location>
        <begin position="145"/>
        <end position="161"/>
    </location>
</feature>
<feature type="compositionally biased region" description="Low complexity" evidence="1">
    <location>
        <begin position="295"/>
        <end position="306"/>
    </location>
</feature>
<dbReference type="EMBL" id="JAQQWM010000009">
    <property type="protein sequence ID" value="KAK8047227.1"/>
    <property type="molecule type" value="Genomic_DNA"/>
</dbReference>
<reference evidence="3 4" key="1">
    <citation type="submission" date="2023-01" db="EMBL/GenBank/DDBJ databases">
        <title>Analysis of 21 Apiospora genomes using comparative genomics revels a genus with tremendous synthesis potential of carbohydrate active enzymes and secondary metabolites.</title>
        <authorList>
            <person name="Sorensen T."/>
        </authorList>
    </citation>
    <scope>NUCLEOTIDE SEQUENCE [LARGE SCALE GENOMIC DNA]</scope>
    <source>
        <strain evidence="3 4">CBS 83171</strain>
    </source>
</reference>
<feature type="compositionally biased region" description="Low complexity" evidence="1">
    <location>
        <begin position="219"/>
        <end position="240"/>
    </location>
</feature>